<protein>
    <recommendedName>
        <fullName evidence="7">Cuticle protein</fullName>
    </recommendedName>
</protein>
<dbReference type="PANTHER" id="PTHR12236:SF79">
    <property type="entry name" value="CUTICULAR PROTEIN 50CB-RELATED"/>
    <property type="match status" value="1"/>
</dbReference>
<dbReference type="Proteomes" id="UP000318571">
    <property type="component" value="Chromosome 7"/>
</dbReference>
<dbReference type="PANTHER" id="PTHR12236">
    <property type="entry name" value="STRUCTURAL CONTITUENT OF CUTICLE"/>
    <property type="match status" value="1"/>
</dbReference>
<feature type="compositionally biased region" description="Pro residues" evidence="3">
    <location>
        <begin position="290"/>
        <end position="301"/>
    </location>
</feature>
<dbReference type="Pfam" id="PF00379">
    <property type="entry name" value="Chitin_bind_4"/>
    <property type="match status" value="1"/>
</dbReference>
<feature type="chain" id="PRO_5021928451" description="Cuticle protein" evidence="4">
    <location>
        <begin position="16"/>
        <end position="355"/>
    </location>
</feature>
<dbReference type="OMA" id="PYHTHQP"/>
<comment type="caution">
    <text evidence="5">The sequence shown here is derived from an EMBL/GenBank/DDBJ whole genome shotgun (WGS) entry which is preliminary data.</text>
</comment>
<sequence>MIGLVLGVMLTVTGAEDTISHALPLRSKGYGHPPPYAPSAKPYGPYTPTPYSPNSGPRYHVPHRPKKYHPLPNGYHPSPKPNYHGPKPTYHSTPKPVYHSTPKPVLHSTPTPTYHPTPTPVYHSKPTPIYHSTPKPVYTPTPVYHPKPKYQPKKPVYHEHIEPSPKPYIPVKPVHISHEEDEYNEIPHNYAFGYAVKDGYSGDDFSHSETRDGHKTEGEYRVALPDGRTQIVSYYADENGYHADVKYEGEAIPHPEGPQHSEPYVAPKAHHEPTPATYVSRPTTTYSPSPYHPTPSPTYAPSPLPYKVPVTPIYPSPTPYKPRHPTPIYKEPPAVYKPKPDPYHARSGLASLRGL</sequence>
<evidence type="ECO:0000256" key="2">
    <source>
        <dbReference type="PROSITE-ProRule" id="PRU00497"/>
    </source>
</evidence>
<evidence type="ECO:0000256" key="1">
    <source>
        <dbReference type="ARBA" id="ARBA00022460"/>
    </source>
</evidence>
<dbReference type="PROSITE" id="PS00233">
    <property type="entry name" value="CHIT_BIND_RR_1"/>
    <property type="match status" value="1"/>
</dbReference>
<name>A0A553P3A7_TIGCA</name>
<dbReference type="GO" id="GO:0042302">
    <property type="term" value="F:structural constituent of cuticle"/>
    <property type="evidence" value="ECO:0007669"/>
    <property type="project" value="UniProtKB-UniRule"/>
</dbReference>
<dbReference type="GO" id="GO:0005615">
    <property type="term" value="C:extracellular space"/>
    <property type="evidence" value="ECO:0007669"/>
    <property type="project" value="TreeGrafter"/>
</dbReference>
<evidence type="ECO:0008006" key="7">
    <source>
        <dbReference type="Google" id="ProtNLM"/>
    </source>
</evidence>
<organism evidence="5 6">
    <name type="scientific">Tigriopus californicus</name>
    <name type="common">Marine copepod</name>
    <dbReference type="NCBI Taxonomy" id="6832"/>
    <lineage>
        <taxon>Eukaryota</taxon>
        <taxon>Metazoa</taxon>
        <taxon>Ecdysozoa</taxon>
        <taxon>Arthropoda</taxon>
        <taxon>Crustacea</taxon>
        <taxon>Multicrustacea</taxon>
        <taxon>Hexanauplia</taxon>
        <taxon>Copepoda</taxon>
        <taxon>Harpacticoida</taxon>
        <taxon>Harpacticidae</taxon>
        <taxon>Tigriopus</taxon>
    </lineage>
</organism>
<dbReference type="EMBL" id="VCGU01000008">
    <property type="protein sequence ID" value="TRY72159.1"/>
    <property type="molecule type" value="Genomic_DNA"/>
</dbReference>
<dbReference type="InterPro" id="IPR000618">
    <property type="entry name" value="Insect_cuticle"/>
</dbReference>
<dbReference type="PROSITE" id="PS51155">
    <property type="entry name" value="CHIT_BIND_RR_2"/>
    <property type="match status" value="1"/>
</dbReference>
<evidence type="ECO:0000256" key="4">
    <source>
        <dbReference type="SAM" id="SignalP"/>
    </source>
</evidence>
<dbReference type="PRINTS" id="PR01217">
    <property type="entry name" value="PRICHEXTENSN"/>
</dbReference>
<keyword evidence="4" id="KW-0732">Signal</keyword>
<evidence type="ECO:0000313" key="5">
    <source>
        <dbReference type="EMBL" id="TRY72159.1"/>
    </source>
</evidence>
<feature type="region of interest" description="Disordered" evidence="3">
    <location>
        <begin position="24"/>
        <end position="123"/>
    </location>
</feature>
<dbReference type="InterPro" id="IPR051217">
    <property type="entry name" value="Insect_Cuticle_Struc_Prot"/>
</dbReference>
<feature type="compositionally biased region" description="Basic residues" evidence="3">
    <location>
        <begin position="60"/>
        <end position="69"/>
    </location>
</feature>
<accession>A0A553P3A7</accession>
<dbReference type="AlphaFoldDB" id="A0A553P3A7"/>
<keyword evidence="6" id="KW-1185">Reference proteome</keyword>
<dbReference type="GO" id="GO:0031012">
    <property type="term" value="C:extracellular matrix"/>
    <property type="evidence" value="ECO:0007669"/>
    <property type="project" value="TreeGrafter"/>
</dbReference>
<feature type="signal peptide" evidence="4">
    <location>
        <begin position="1"/>
        <end position="15"/>
    </location>
</feature>
<feature type="compositionally biased region" description="Low complexity" evidence="3">
    <location>
        <begin position="277"/>
        <end position="289"/>
    </location>
</feature>
<keyword evidence="1 2" id="KW-0193">Cuticle</keyword>
<evidence type="ECO:0000313" key="6">
    <source>
        <dbReference type="Proteomes" id="UP000318571"/>
    </source>
</evidence>
<feature type="region of interest" description="Disordered" evidence="3">
    <location>
        <begin position="317"/>
        <end position="355"/>
    </location>
</feature>
<dbReference type="InterPro" id="IPR031311">
    <property type="entry name" value="CHIT_BIND_RR_consensus"/>
</dbReference>
<proteinExistence type="predicted"/>
<evidence type="ECO:0000256" key="3">
    <source>
        <dbReference type="SAM" id="MobiDB-lite"/>
    </source>
</evidence>
<reference evidence="5 6" key="1">
    <citation type="journal article" date="2018" name="Nat. Ecol. Evol.">
        <title>Genomic signatures of mitonuclear coevolution across populations of Tigriopus californicus.</title>
        <authorList>
            <person name="Barreto F.S."/>
            <person name="Watson E.T."/>
            <person name="Lima T.G."/>
            <person name="Willett C.S."/>
            <person name="Edmands S."/>
            <person name="Li W."/>
            <person name="Burton R.S."/>
        </authorList>
    </citation>
    <scope>NUCLEOTIDE SEQUENCE [LARGE SCALE GENOMIC DNA]</scope>
    <source>
        <strain evidence="5 6">San Diego</strain>
    </source>
</reference>
<feature type="region of interest" description="Disordered" evidence="3">
    <location>
        <begin position="269"/>
        <end position="301"/>
    </location>
</feature>
<gene>
    <name evidence="5" type="ORF">TCAL_12609</name>
</gene>